<feature type="transmembrane region" description="Helical" evidence="1">
    <location>
        <begin position="209"/>
        <end position="234"/>
    </location>
</feature>
<accession>A0ABQ8GMC3</accession>
<keyword evidence="3" id="KW-1185">Reference proteome</keyword>
<feature type="transmembrane region" description="Helical" evidence="1">
    <location>
        <begin position="116"/>
        <end position="134"/>
    </location>
</feature>
<dbReference type="EMBL" id="JAGTJR010000005">
    <property type="protein sequence ID" value="KAH7060805.1"/>
    <property type="molecule type" value="Genomic_DNA"/>
</dbReference>
<comment type="caution">
    <text evidence="2">The sequence shown here is derived from an EMBL/GenBank/DDBJ whole genome shotgun (WGS) entry which is preliminary data.</text>
</comment>
<keyword evidence="1" id="KW-1133">Transmembrane helix</keyword>
<gene>
    <name evidence="2" type="ORF">B0J12DRAFT_737102</name>
</gene>
<keyword evidence="1" id="KW-0812">Transmembrane</keyword>
<feature type="transmembrane region" description="Helical" evidence="1">
    <location>
        <begin position="141"/>
        <end position="161"/>
    </location>
</feature>
<feature type="transmembrane region" description="Helical" evidence="1">
    <location>
        <begin position="173"/>
        <end position="197"/>
    </location>
</feature>
<evidence type="ECO:0000313" key="2">
    <source>
        <dbReference type="EMBL" id="KAH7060805.1"/>
    </source>
</evidence>
<reference evidence="2 3" key="1">
    <citation type="journal article" date="2021" name="Nat. Commun.">
        <title>Genetic determinants of endophytism in the Arabidopsis root mycobiome.</title>
        <authorList>
            <person name="Mesny F."/>
            <person name="Miyauchi S."/>
            <person name="Thiergart T."/>
            <person name="Pickel B."/>
            <person name="Atanasova L."/>
            <person name="Karlsson M."/>
            <person name="Huettel B."/>
            <person name="Barry K.W."/>
            <person name="Haridas S."/>
            <person name="Chen C."/>
            <person name="Bauer D."/>
            <person name="Andreopoulos W."/>
            <person name="Pangilinan J."/>
            <person name="LaButti K."/>
            <person name="Riley R."/>
            <person name="Lipzen A."/>
            <person name="Clum A."/>
            <person name="Drula E."/>
            <person name="Henrissat B."/>
            <person name="Kohler A."/>
            <person name="Grigoriev I.V."/>
            <person name="Martin F.M."/>
            <person name="Hacquard S."/>
        </authorList>
    </citation>
    <scope>NUCLEOTIDE SEQUENCE [LARGE SCALE GENOMIC DNA]</scope>
    <source>
        <strain evidence="2 3">MPI-SDFR-AT-0080</strain>
    </source>
</reference>
<name>A0ABQ8GMC3_9PEZI</name>
<sequence>MAHHVDEDRPHFERLVNDGVSKLAPYAGLILTVSLVVIFLFRAYIFEAFLLERAYSSKYKDMEESVRRGFVNHHIAGTIKIFILIVAIYPMVAIAFGSSTLHSSFAGHGSVTKGDVLLCCSELFIGMYIFELYYRTKISPIGVLHHLGTVLIAQAAVAISFDFHHETDATIEFILCLVWGAFDLMAEFLPHVAIILYRIYPERHAFLAMVFRVGCITVVAGTTAETAVIMWLFGSLWSRWTLVFKVMTPILHVIFTAAQLWGAIVFYRMRKRQLKQIGEEDGLSTAQV</sequence>
<dbReference type="Proteomes" id="UP000774617">
    <property type="component" value="Unassembled WGS sequence"/>
</dbReference>
<proteinExistence type="predicted"/>
<organism evidence="2 3">
    <name type="scientific">Macrophomina phaseolina</name>
    <dbReference type="NCBI Taxonomy" id="35725"/>
    <lineage>
        <taxon>Eukaryota</taxon>
        <taxon>Fungi</taxon>
        <taxon>Dikarya</taxon>
        <taxon>Ascomycota</taxon>
        <taxon>Pezizomycotina</taxon>
        <taxon>Dothideomycetes</taxon>
        <taxon>Dothideomycetes incertae sedis</taxon>
        <taxon>Botryosphaeriales</taxon>
        <taxon>Botryosphaeriaceae</taxon>
        <taxon>Macrophomina</taxon>
    </lineage>
</organism>
<feature type="transmembrane region" description="Helical" evidence="1">
    <location>
        <begin position="246"/>
        <end position="267"/>
    </location>
</feature>
<protein>
    <recommendedName>
        <fullName evidence="4">TLC domain-containing protein</fullName>
    </recommendedName>
</protein>
<keyword evidence="1" id="KW-0472">Membrane</keyword>
<evidence type="ECO:0000313" key="3">
    <source>
        <dbReference type="Proteomes" id="UP000774617"/>
    </source>
</evidence>
<evidence type="ECO:0000256" key="1">
    <source>
        <dbReference type="SAM" id="Phobius"/>
    </source>
</evidence>
<feature type="transmembrane region" description="Helical" evidence="1">
    <location>
        <begin position="71"/>
        <end position="96"/>
    </location>
</feature>
<feature type="transmembrane region" description="Helical" evidence="1">
    <location>
        <begin position="26"/>
        <end position="50"/>
    </location>
</feature>
<evidence type="ECO:0008006" key="4">
    <source>
        <dbReference type="Google" id="ProtNLM"/>
    </source>
</evidence>